<dbReference type="STRING" id="1656094.BFC18_07080"/>
<gene>
    <name evidence="3" type="ORF">BFC18_07080</name>
</gene>
<comment type="caution">
    <text evidence="3">The sequence shown here is derived from an EMBL/GenBank/DDBJ whole genome shotgun (WGS) entry which is preliminary data.</text>
</comment>
<accession>A0A1E7ZD97</accession>
<evidence type="ECO:0000256" key="1">
    <source>
        <dbReference type="SAM" id="Phobius"/>
    </source>
</evidence>
<evidence type="ECO:0000313" key="4">
    <source>
        <dbReference type="Proteomes" id="UP000175691"/>
    </source>
</evidence>
<dbReference type="Proteomes" id="UP000175691">
    <property type="component" value="Unassembled WGS sequence"/>
</dbReference>
<dbReference type="RefSeq" id="WP_070124317.1">
    <property type="nucleotide sequence ID" value="NZ_MDHN01000013.1"/>
</dbReference>
<keyword evidence="4" id="KW-1185">Reference proteome</keyword>
<evidence type="ECO:0000259" key="2">
    <source>
        <dbReference type="Pfam" id="PF10675"/>
    </source>
</evidence>
<feature type="domain" description="DUF2489" evidence="2">
    <location>
        <begin position="14"/>
        <end position="141"/>
    </location>
</feature>
<keyword evidence="1" id="KW-1133">Transmembrane helix</keyword>
<keyword evidence="1" id="KW-0472">Membrane</keyword>
<reference evidence="3 4" key="1">
    <citation type="submission" date="2016-08" db="EMBL/GenBank/DDBJ databases">
        <authorList>
            <person name="Seilhamer J.J."/>
        </authorList>
    </citation>
    <scope>NUCLEOTIDE SEQUENCE [LARGE SCALE GENOMIC DNA]</scope>
    <source>
        <strain evidence="3 4">KCTC 42603</strain>
    </source>
</reference>
<evidence type="ECO:0000313" key="3">
    <source>
        <dbReference type="EMBL" id="OFC71493.1"/>
    </source>
</evidence>
<organism evidence="3 4">
    <name type="scientific">Alteromonas confluentis</name>
    <dbReference type="NCBI Taxonomy" id="1656094"/>
    <lineage>
        <taxon>Bacteria</taxon>
        <taxon>Pseudomonadati</taxon>
        <taxon>Pseudomonadota</taxon>
        <taxon>Gammaproteobacteria</taxon>
        <taxon>Alteromonadales</taxon>
        <taxon>Alteromonadaceae</taxon>
        <taxon>Alteromonas/Salinimonas group</taxon>
        <taxon>Alteromonas</taxon>
    </lineage>
</organism>
<dbReference type="InterPro" id="IPR019617">
    <property type="entry name" value="DUF2489"/>
</dbReference>
<sequence>MWLTVAIVAGLLIILGLGFYAGKLLFLLKQQNARQKAARDGRIDTITESIVVISKAMQQQQCDLSEGAIRICKLLNALPLEAPPEYKTKFPHIYALYVEISGFAILEERRKLPLKERRKQDVAREQIESEYETKVLAELDDISRWCQQLNNV</sequence>
<keyword evidence="1" id="KW-0812">Transmembrane</keyword>
<feature type="transmembrane region" description="Helical" evidence="1">
    <location>
        <begin position="6"/>
        <end position="28"/>
    </location>
</feature>
<dbReference type="Pfam" id="PF10675">
    <property type="entry name" value="DUF2489"/>
    <property type="match status" value="1"/>
</dbReference>
<proteinExistence type="predicted"/>
<protein>
    <recommendedName>
        <fullName evidence="2">DUF2489 domain-containing protein</fullName>
    </recommendedName>
</protein>
<dbReference type="OrthoDB" id="5293867at2"/>
<dbReference type="EMBL" id="MDHN01000013">
    <property type="protein sequence ID" value="OFC71493.1"/>
    <property type="molecule type" value="Genomic_DNA"/>
</dbReference>
<dbReference type="AlphaFoldDB" id="A0A1E7ZD97"/>
<name>A0A1E7ZD97_9ALTE</name>